<dbReference type="Proteomes" id="UP000070376">
    <property type="component" value="Unassembled WGS sequence"/>
</dbReference>
<proteinExistence type="predicted"/>
<dbReference type="EMBL" id="LRPN01000148">
    <property type="protein sequence ID" value="KWZ78209.1"/>
    <property type="molecule type" value="Genomic_DNA"/>
</dbReference>
<reference evidence="2" key="1">
    <citation type="submission" date="2016-01" db="EMBL/GenBank/DDBJ databases">
        <authorList>
            <person name="Mitreva M."/>
            <person name="Pepin K.H."/>
            <person name="Mihindukulasuriya K.A."/>
            <person name="Fulton R."/>
            <person name="Fronick C."/>
            <person name="O'Laughlin M."/>
            <person name="Miner T."/>
            <person name="Herter B."/>
            <person name="Rosa B.A."/>
            <person name="Cordes M."/>
            <person name="Tomlinson C."/>
            <person name="Wollam A."/>
            <person name="Palsikar V.B."/>
            <person name="Mardis E.R."/>
            <person name="Wilson R.K."/>
        </authorList>
    </citation>
    <scope>NUCLEOTIDE SEQUENCE [LARGE SCALE GENOMIC DNA]</scope>
    <source>
        <strain evidence="2">GED7749B</strain>
    </source>
</reference>
<sequence>MLNEASTVICSAHEKRLPNAWWAAFFDTAVLQRKWCIQICYFLKW</sequence>
<comment type="caution">
    <text evidence="1">The sequence shown here is derived from an EMBL/GenBank/DDBJ whole genome shotgun (WGS) entry which is preliminary data.</text>
</comment>
<evidence type="ECO:0000313" key="2">
    <source>
        <dbReference type="Proteomes" id="UP000070376"/>
    </source>
</evidence>
<protein>
    <submittedName>
        <fullName evidence="1">Uncharacterized protein</fullName>
    </submittedName>
</protein>
<name>A0A133KF84_HEYCO</name>
<gene>
    <name evidence="1" type="ORF">HMPREF3213_03065</name>
</gene>
<dbReference type="AlphaFoldDB" id="A0A133KF84"/>
<accession>A0A133KF84</accession>
<organism evidence="1 2">
    <name type="scientific">Heyndrickxia coagulans</name>
    <name type="common">Weizmannia coagulans</name>
    <dbReference type="NCBI Taxonomy" id="1398"/>
    <lineage>
        <taxon>Bacteria</taxon>
        <taxon>Bacillati</taxon>
        <taxon>Bacillota</taxon>
        <taxon>Bacilli</taxon>
        <taxon>Bacillales</taxon>
        <taxon>Bacillaceae</taxon>
        <taxon>Heyndrickxia</taxon>
    </lineage>
</organism>
<evidence type="ECO:0000313" key="1">
    <source>
        <dbReference type="EMBL" id="KWZ78209.1"/>
    </source>
</evidence>